<evidence type="ECO:0000256" key="4">
    <source>
        <dbReference type="ARBA" id="ARBA00022679"/>
    </source>
</evidence>
<dbReference type="NCBIfam" id="TIGR00229">
    <property type="entry name" value="sensory_box"/>
    <property type="match status" value="1"/>
</dbReference>
<keyword evidence="10" id="KW-1185">Reference proteome</keyword>
<dbReference type="PROSITE" id="PS50112">
    <property type="entry name" value="PAS"/>
    <property type="match status" value="1"/>
</dbReference>
<proteinExistence type="predicted"/>
<dbReference type="InterPro" id="IPR004358">
    <property type="entry name" value="Sig_transdc_His_kin-like_C"/>
</dbReference>
<dbReference type="Pfam" id="PF00512">
    <property type="entry name" value="HisKA"/>
    <property type="match status" value="1"/>
</dbReference>
<dbReference type="CDD" id="cd00130">
    <property type="entry name" value="PAS"/>
    <property type="match status" value="1"/>
</dbReference>
<feature type="domain" description="Histidine kinase" evidence="6">
    <location>
        <begin position="153"/>
        <end position="366"/>
    </location>
</feature>
<gene>
    <name evidence="9" type="ORF">SAMN05421820_11481</name>
</gene>
<sequence>MQNSLSNPQPLLLKMLGGIEDYAILLLDKLGNVASLNKGAEKIKGYSSDEIIGHNFRIFYTEEALKNKVPELLLEKALLKGKAQHRGWRVKKDGKTFWAHVTITTIYDEQNEVIGFCKFTRDLTDKLNAEKALREYARLLEFRNKELEQFVYIASHDLQEPLLTVNNFVGLLKKEYGDQFDENGALYLKYISESTEKMKYLIKGLLDYARLGTPAAKEPVNCNFLVESVKQELSDQIAATGMTIQYDNLPVVYGYAAELKQLFHHLISNSLKFRKKDILPEVQIRATEDDQYWNFDFSDNGIGIEAQYKEKIFSIFQRLHSHEDYEGHGIGLSHCKKIVELHGGDIFVKSVVNQGSTFCFSLKSNIYQ</sequence>
<evidence type="ECO:0000259" key="7">
    <source>
        <dbReference type="PROSITE" id="PS50112"/>
    </source>
</evidence>
<dbReference type="Proteomes" id="UP000183200">
    <property type="component" value="Unassembled WGS sequence"/>
</dbReference>
<evidence type="ECO:0000256" key="1">
    <source>
        <dbReference type="ARBA" id="ARBA00000085"/>
    </source>
</evidence>
<dbReference type="AlphaFoldDB" id="A0A1H0J4Q6"/>
<name>A0A1H0J4Q6_9SPHI</name>
<dbReference type="PRINTS" id="PR00344">
    <property type="entry name" value="BCTRLSENSOR"/>
</dbReference>
<evidence type="ECO:0000256" key="3">
    <source>
        <dbReference type="ARBA" id="ARBA00022553"/>
    </source>
</evidence>
<dbReference type="PANTHER" id="PTHR43304:SF1">
    <property type="entry name" value="PAC DOMAIN-CONTAINING PROTEIN"/>
    <property type="match status" value="1"/>
</dbReference>
<dbReference type="InterPro" id="IPR003661">
    <property type="entry name" value="HisK_dim/P_dom"/>
</dbReference>
<dbReference type="SUPFAM" id="SSF47384">
    <property type="entry name" value="Homodimeric domain of signal transducing histidine kinase"/>
    <property type="match status" value="1"/>
</dbReference>
<dbReference type="SMART" id="SM00387">
    <property type="entry name" value="HATPase_c"/>
    <property type="match status" value="1"/>
</dbReference>
<dbReference type="Gene3D" id="1.10.287.130">
    <property type="match status" value="1"/>
</dbReference>
<dbReference type="RefSeq" id="WP_245723955.1">
    <property type="nucleotide sequence ID" value="NZ_FNGY01000014.1"/>
</dbReference>
<dbReference type="GO" id="GO:0000155">
    <property type="term" value="F:phosphorelay sensor kinase activity"/>
    <property type="evidence" value="ECO:0007669"/>
    <property type="project" value="InterPro"/>
</dbReference>
<dbReference type="InterPro" id="IPR000014">
    <property type="entry name" value="PAS"/>
</dbReference>
<dbReference type="SUPFAM" id="SSF55874">
    <property type="entry name" value="ATPase domain of HSP90 chaperone/DNA topoisomerase II/histidine kinase"/>
    <property type="match status" value="1"/>
</dbReference>
<dbReference type="Gene3D" id="3.30.565.10">
    <property type="entry name" value="Histidine kinase-like ATPase, C-terminal domain"/>
    <property type="match status" value="1"/>
</dbReference>
<dbReference type="CDD" id="cd00082">
    <property type="entry name" value="HisKA"/>
    <property type="match status" value="1"/>
</dbReference>
<dbReference type="PANTHER" id="PTHR43304">
    <property type="entry name" value="PHYTOCHROME-LIKE PROTEIN CPH1"/>
    <property type="match status" value="1"/>
</dbReference>
<organism evidence="9 10">
    <name type="scientific">Pedobacter steynii</name>
    <dbReference type="NCBI Taxonomy" id="430522"/>
    <lineage>
        <taxon>Bacteria</taxon>
        <taxon>Pseudomonadati</taxon>
        <taxon>Bacteroidota</taxon>
        <taxon>Sphingobacteriia</taxon>
        <taxon>Sphingobacteriales</taxon>
        <taxon>Sphingobacteriaceae</taxon>
        <taxon>Pedobacter</taxon>
    </lineage>
</organism>
<dbReference type="InterPro" id="IPR052162">
    <property type="entry name" value="Sensor_kinase/Photoreceptor"/>
</dbReference>
<dbReference type="Pfam" id="PF13426">
    <property type="entry name" value="PAS_9"/>
    <property type="match status" value="1"/>
</dbReference>
<evidence type="ECO:0000313" key="9">
    <source>
        <dbReference type="EMBL" id="SDO38737.1"/>
    </source>
</evidence>
<dbReference type="STRING" id="430522.BFS30_20310"/>
<dbReference type="PROSITE" id="PS50109">
    <property type="entry name" value="HIS_KIN"/>
    <property type="match status" value="1"/>
</dbReference>
<feature type="domain" description="PAC" evidence="8">
    <location>
        <begin position="81"/>
        <end position="135"/>
    </location>
</feature>
<dbReference type="SUPFAM" id="SSF55785">
    <property type="entry name" value="PYP-like sensor domain (PAS domain)"/>
    <property type="match status" value="1"/>
</dbReference>
<dbReference type="EMBL" id="FNGY01000014">
    <property type="protein sequence ID" value="SDO38737.1"/>
    <property type="molecule type" value="Genomic_DNA"/>
</dbReference>
<dbReference type="FunFam" id="3.30.565.10:FF:000006">
    <property type="entry name" value="Sensor histidine kinase WalK"/>
    <property type="match status" value="1"/>
</dbReference>
<dbReference type="InterPro" id="IPR000700">
    <property type="entry name" value="PAS-assoc_C"/>
</dbReference>
<dbReference type="InterPro" id="IPR005467">
    <property type="entry name" value="His_kinase_dom"/>
</dbReference>
<evidence type="ECO:0000313" key="10">
    <source>
        <dbReference type="Proteomes" id="UP000183200"/>
    </source>
</evidence>
<dbReference type="InterPro" id="IPR036890">
    <property type="entry name" value="HATPase_C_sf"/>
</dbReference>
<keyword evidence="3" id="KW-0597">Phosphoprotein</keyword>
<evidence type="ECO:0000256" key="5">
    <source>
        <dbReference type="ARBA" id="ARBA00022777"/>
    </source>
</evidence>
<keyword evidence="5" id="KW-0418">Kinase</keyword>
<dbReference type="Pfam" id="PF02518">
    <property type="entry name" value="HATPase_c"/>
    <property type="match status" value="1"/>
</dbReference>
<dbReference type="InterPro" id="IPR036097">
    <property type="entry name" value="HisK_dim/P_sf"/>
</dbReference>
<dbReference type="EC" id="2.7.13.3" evidence="2"/>
<accession>A0A1H0J4Q6</accession>
<evidence type="ECO:0000259" key="8">
    <source>
        <dbReference type="PROSITE" id="PS50113"/>
    </source>
</evidence>
<evidence type="ECO:0000256" key="2">
    <source>
        <dbReference type="ARBA" id="ARBA00012438"/>
    </source>
</evidence>
<dbReference type="InterPro" id="IPR035965">
    <property type="entry name" value="PAS-like_dom_sf"/>
</dbReference>
<protein>
    <recommendedName>
        <fullName evidence="2">histidine kinase</fullName>
        <ecNumber evidence="2">2.7.13.3</ecNumber>
    </recommendedName>
</protein>
<dbReference type="PROSITE" id="PS50113">
    <property type="entry name" value="PAC"/>
    <property type="match status" value="1"/>
</dbReference>
<comment type="catalytic activity">
    <reaction evidence="1">
        <text>ATP + protein L-histidine = ADP + protein N-phospho-L-histidine.</text>
        <dbReference type="EC" id="2.7.13.3"/>
    </reaction>
</comment>
<dbReference type="Gene3D" id="3.30.450.20">
    <property type="entry name" value="PAS domain"/>
    <property type="match status" value="1"/>
</dbReference>
<dbReference type="InterPro" id="IPR003594">
    <property type="entry name" value="HATPase_dom"/>
</dbReference>
<keyword evidence="4" id="KW-0808">Transferase</keyword>
<evidence type="ECO:0000259" key="6">
    <source>
        <dbReference type="PROSITE" id="PS50109"/>
    </source>
</evidence>
<feature type="domain" description="PAS" evidence="7">
    <location>
        <begin position="24"/>
        <end position="81"/>
    </location>
</feature>
<dbReference type="SMART" id="SM00388">
    <property type="entry name" value="HisKA"/>
    <property type="match status" value="1"/>
</dbReference>
<reference evidence="10" key="1">
    <citation type="submission" date="2016-10" db="EMBL/GenBank/DDBJ databases">
        <authorList>
            <person name="Varghese N."/>
            <person name="Submissions S."/>
        </authorList>
    </citation>
    <scope>NUCLEOTIDE SEQUENCE [LARGE SCALE GENOMIC DNA]</scope>
    <source>
        <strain evidence="10">DSM 19110</strain>
    </source>
</reference>